<feature type="region of interest" description="Disordered" evidence="1">
    <location>
        <begin position="1"/>
        <end position="87"/>
    </location>
</feature>
<feature type="compositionally biased region" description="Basic residues" evidence="1">
    <location>
        <begin position="55"/>
        <end position="70"/>
    </location>
</feature>
<reference evidence="2 3" key="1">
    <citation type="submission" date="2015-05" db="EMBL/GenBank/DDBJ databases">
        <authorList>
            <person name="Wang D.B."/>
            <person name="Wang M."/>
        </authorList>
    </citation>
    <scope>NUCLEOTIDE SEQUENCE [LARGE SCALE GENOMIC DNA]</scope>
    <source>
        <strain evidence="2">VL1</strain>
    </source>
</reference>
<feature type="non-terminal residue" evidence="2">
    <location>
        <position position="87"/>
    </location>
</feature>
<keyword evidence="3" id="KW-1185">Reference proteome</keyword>
<name>A0A0G4MXL3_VERLO</name>
<gene>
    <name evidence="2" type="ORF">BN1708_020574</name>
</gene>
<sequence>ETPEGRRHLHTARRRHQVRRRPPKGHVARPRPLEAGWALRPEQPRLVRHQDQLRQRPRRHVRRAQVRRGARGAPPGEERRGTLPARP</sequence>
<dbReference type="Proteomes" id="UP000044602">
    <property type="component" value="Unassembled WGS sequence"/>
</dbReference>
<feature type="compositionally biased region" description="Basic and acidic residues" evidence="1">
    <location>
        <begin position="42"/>
        <end position="54"/>
    </location>
</feature>
<protein>
    <submittedName>
        <fullName evidence="2">Uncharacterized protein</fullName>
    </submittedName>
</protein>
<evidence type="ECO:0000256" key="1">
    <source>
        <dbReference type="SAM" id="MobiDB-lite"/>
    </source>
</evidence>
<dbReference type="AlphaFoldDB" id="A0A0G4MXL3"/>
<evidence type="ECO:0000313" key="2">
    <source>
        <dbReference type="EMBL" id="CRK38874.1"/>
    </source>
</evidence>
<accession>A0A0G4MXL3</accession>
<feature type="non-terminal residue" evidence="2">
    <location>
        <position position="1"/>
    </location>
</feature>
<dbReference type="EMBL" id="CVQH01025723">
    <property type="protein sequence ID" value="CRK38874.1"/>
    <property type="molecule type" value="Genomic_DNA"/>
</dbReference>
<evidence type="ECO:0000313" key="3">
    <source>
        <dbReference type="Proteomes" id="UP000044602"/>
    </source>
</evidence>
<feature type="compositionally biased region" description="Basic residues" evidence="1">
    <location>
        <begin position="7"/>
        <end position="29"/>
    </location>
</feature>
<proteinExistence type="predicted"/>
<organism evidence="2 3">
    <name type="scientific">Verticillium longisporum</name>
    <name type="common">Verticillium dahliae var. longisporum</name>
    <dbReference type="NCBI Taxonomy" id="100787"/>
    <lineage>
        <taxon>Eukaryota</taxon>
        <taxon>Fungi</taxon>
        <taxon>Dikarya</taxon>
        <taxon>Ascomycota</taxon>
        <taxon>Pezizomycotina</taxon>
        <taxon>Sordariomycetes</taxon>
        <taxon>Hypocreomycetidae</taxon>
        <taxon>Glomerellales</taxon>
        <taxon>Plectosphaerellaceae</taxon>
        <taxon>Verticillium</taxon>
    </lineage>
</organism>